<dbReference type="AlphaFoldDB" id="A0A6P1NMP6"/>
<evidence type="ECO:0000313" key="3">
    <source>
        <dbReference type="Proteomes" id="UP000464186"/>
    </source>
</evidence>
<evidence type="ECO:0000256" key="1">
    <source>
        <dbReference type="SAM" id="Phobius"/>
    </source>
</evidence>
<reference evidence="2 3" key="1">
    <citation type="submission" date="2020-01" db="EMBL/GenBank/DDBJ databases">
        <title>Pseudarthrobacter psychrotolerans sp. nov., isolated from antarctic soil.</title>
        <authorList>
            <person name="Shin Y."/>
            <person name="Park W."/>
        </authorList>
    </citation>
    <scope>NUCLEOTIDE SEQUENCE [LARGE SCALE GENOMIC DNA]</scope>
    <source>
        <strain evidence="2 3">YJ56</strain>
    </source>
</reference>
<dbReference type="EMBL" id="CP047898">
    <property type="protein sequence ID" value="QHK19750.1"/>
    <property type="molecule type" value="Genomic_DNA"/>
</dbReference>
<sequence>MRGTLRGLNRVLLGLLGLVLIAVGTLTAAAGVSPQVASVWTGQGANARVWIQGRLAAAPAGTLGVSWWTLTALAVLVIAIILALGWVLSQGGGRTSHIGVPEAADHAGGSVTGTTTVDTSLAAAAIRDALGHDDRIRSVGVSSWNIKGTGGLKIAIQAGKGSSPRDITDTAEEAVRGLEQVLGRSIPVLIRISTGLRNRFAGTQRVQ</sequence>
<gene>
    <name evidence="2" type="ORF">GU243_08430</name>
</gene>
<evidence type="ECO:0008006" key="4">
    <source>
        <dbReference type="Google" id="ProtNLM"/>
    </source>
</evidence>
<proteinExistence type="predicted"/>
<dbReference type="Proteomes" id="UP000464186">
    <property type="component" value="Chromosome"/>
</dbReference>
<keyword evidence="1" id="KW-0472">Membrane</keyword>
<keyword evidence="1" id="KW-1133">Transmembrane helix</keyword>
<evidence type="ECO:0000313" key="2">
    <source>
        <dbReference type="EMBL" id="QHK19750.1"/>
    </source>
</evidence>
<feature type="transmembrane region" description="Helical" evidence="1">
    <location>
        <begin position="65"/>
        <end position="88"/>
    </location>
</feature>
<organism evidence="2 3">
    <name type="scientific">Pseudarthrobacter psychrotolerans</name>
    <dbReference type="NCBI Taxonomy" id="2697569"/>
    <lineage>
        <taxon>Bacteria</taxon>
        <taxon>Bacillati</taxon>
        <taxon>Actinomycetota</taxon>
        <taxon>Actinomycetes</taxon>
        <taxon>Micrococcales</taxon>
        <taxon>Micrococcaceae</taxon>
        <taxon>Pseudarthrobacter</taxon>
    </lineage>
</organism>
<protein>
    <recommendedName>
        <fullName evidence="4">Alkaline shock response membrane anchor protein AmaP</fullName>
    </recommendedName>
</protein>
<keyword evidence="3" id="KW-1185">Reference proteome</keyword>
<dbReference type="KEGG" id="psey:GU243_08430"/>
<accession>A0A6P1NMP6</accession>
<keyword evidence="1" id="KW-0812">Transmembrane</keyword>
<name>A0A6P1NMP6_9MICC</name>